<dbReference type="GO" id="GO:0004129">
    <property type="term" value="F:cytochrome-c oxidase activity"/>
    <property type="evidence" value="ECO:0007669"/>
    <property type="project" value="UniProtKB-EC"/>
</dbReference>
<comment type="function">
    <text evidence="15">Component of the cytochrome c oxidase, the last enzyme in the mitochondrial electron transport chain which drives oxidative phosphorylation. The respiratory chain contains 3 multisubunit complexes succinate dehydrogenase (complex II, CII), ubiquinol-cytochrome c oxidoreductase (cytochrome b-c1 complex, complex III, CIII) and cytochrome c oxidase (complex IV, CIV), that cooperate to transfer electrons derived from NADH and succinate to molecular oxygen, creating an electrochemical gradient over the inner membrane that drives transmembrane transport and the ATP synthase. Cytochrome c oxidase is the component of the respiratory chain that catalyzes the reduction of oxygen to water. Electrons originating from reduced cytochrome c in the intermembrane space (IMS) are transferred via the dinuclear copper A center (CU(A)) of subunit 2 and heme A of subunit 1 to the active site in subunit 1, a binuclear center (BNC) formed by heme A3 and copper B (CU(B)). The BNC reduces molecular oxygen to 2 water molecules using 4 electrons from cytochrome c in the IMS and 4 protons from the mitochondrial matrix.</text>
</comment>
<dbReference type="Gene3D" id="1.10.287.90">
    <property type="match status" value="1"/>
</dbReference>
<dbReference type="PROSITE" id="PS00078">
    <property type="entry name" value="COX2"/>
    <property type="match status" value="1"/>
</dbReference>
<keyword evidence="11 16" id="KW-1133">Transmembrane helix</keyword>
<dbReference type="KEGG" id="lak:C2G87_mgp13"/>
<keyword evidence="10 15" id="KW-0249">Electron transport</keyword>
<evidence type="ECO:0000313" key="19">
    <source>
        <dbReference type="EMBL" id="ARH11226.1"/>
    </source>
</evidence>
<dbReference type="GO" id="GO:0042773">
    <property type="term" value="P:ATP synthesis coupled electron transport"/>
    <property type="evidence" value="ECO:0007669"/>
    <property type="project" value="TreeGrafter"/>
</dbReference>
<dbReference type="Proteomes" id="UP000085678">
    <property type="component" value="Mitochondrion MT"/>
</dbReference>
<evidence type="ECO:0000256" key="16">
    <source>
        <dbReference type="SAM" id="Phobius"/>
    </source>
</evidence>
<dbReference type="Pfam" id="PF02790">
    <property type="entry name" value="COX2_TM"/>
    <property type="match status" value="1"/>
</dbReference>
<geneLocation type="mitochondrion" evidence="19 21"/>
<gene>
    <name evidence="19 21" type="primary">COX2</name>
    <name evidence="21" type="ORF">C2G87_mgp13</name>
</gene>
<keyword evidence="8" id="KW-0460">Magnesium</keyword>
<comment type="subcellular location">
    <subcellularLocation>
        <location evidence="1">Membrane</location>
        <topology evidence="1">Multi-pass membrane protein</topology>
    </subcellularLocation>
    <subcellularLocation>
        <location evidence="15">Mitochondrion inner membrane</location>
        <topology evidence="15">Multi-pass membrane protein</topology>
    </subcellularLocation>
</comment>
<dbReference type="PRINTS" id="PR01166">
    <property type="entry name" value="CYCOXIDASEII"/>
</dbReference>
<evidence type="ECO:0000259" key="17">
    <source>
        <dbReference type="PROSITE" id="PS50857"/>
    </source>
</evidence>
<proteinExistence type="inferred from homology"/>
<keyword evidence="9" id="KW-1278">Translocase</keyword>
<dbReference type="SUPFAM" id="SSF49503">
    <property type="entry name" value="Cupredoxins"/>
    <property type="match status" value="1"/>
</dbReference>
<feature type="transmembrane region" description="Helical" evidence="16">
    <location>
        <begin position="22"/>
        <end position="46"/>
    </location>
</feature>
<dbReference type="PROSITE" id="PS50857">
    <property type="entry name" value="COX2_CUA"/>
    <property type="match status" value="1"/>
</dbReference>
<dbReference type="Pfam" id="PF00116">
    <property type="entry name" value="COX2"/>
    <property type="match status" value="1"/>
</dbReference>
<dbReference type="InterPro" id="IPR045187">
    <property type="entry name" value="CcO_II"/>
</dbReference>
<dbReference type="PANTHER" id="PTHR22888:SF9">
    <property type="entry name" value="CYTOCHROME C OXIDASE SUBUNIT 2"/>
    <property type="match status" value="1"/>
</dbReference>
<evidence type="ECO:0000259" key="18">
    <source>
        <dbReference type="PROSITE" id="PS50999"/>
    </source>
</evidence>
<comment type="similarity">
    <text evidence="2 15">Belongs to the cytochrome c oxidase subunit 2 family.</text>
</comment>
<sequence length="249" mass="27942">MSQWGGTYYSMNFSMAASLSKFLYECIMTINCFVLTTVVCGLVMALSSGRVVGHCRKYLKNELLEAIWTIVPAFLIYLIASMSFYVLYMNGEHKEPTLFHSVITGHQWYWTYQYAMIDEMGKFFGFEHDSYALLNDVPSTSDDDTVLSKGDTYLLDVDAPFVIPQGMPGELLVTSDDVIHSWSVPALGITVDAVPGRLNRSPILASTVGVAYGHCRELCGVNHFMMPICVEIVTPATYLKFMKLEEIEE</sequence>
<reference evidence="21" key="2">
    <citation type="submission" date="2018-01" db="EMBL/GenBank/DDBJ databases">
        <authorList>
            <consortium name="NCBI Genome Project"/>
        </authorList>
    </citation>
    <scope>NUCLEOTIDE SEQUENCE</scope>
</reference>
<dbReference type="Gene3D" id="2.60.40.420">
    <property type="entry name" value="Cupredoxins - blue copper proteins"/>
    <property type="match status" value="1"/>
</dbReference>
<dbReference type="GO" id="GO:0005507">
    <property type="term" value="F:copper ion binding"/>
    <property type="evidence" value="ECO:0007669"/>
    <property type="project" value="InterPro"/>
</dbReference>
<evidence type="ECO:0000256" key="9">
    <source>
        <dbReference type="ARBA" id="ARBA00022967"/>
    </source>
</evidence>
<evidence type="ECO:0000256" key="5">
    <source>
        <dbReference type="ARBA" id="ARBA00022660"/>
    </source>
</evidence>
<evidence type="ECO:0000256" key="15">
    <source>
        <dbReference type="RuleBase" id="RU000457"/>
    </source>
</evidence>
<evidence type="ECO:0000256" key="7">
    <source>
        <dbReference type="ARBA" id="ARBA00022723"/>
    </source>
</evidence>
<dbReference type="STRING" id="7574.A0A2H4H0X6"/>
<dbReference type="GO" id="GO:0005743">
    <property type="term" value="C:mitochondrial inner membrane"/>
    <property type="evidence" value="ECO:0007669"/>
    <property type="project" value="UniProtKB-SubCell"/>
</dbReference>
<evidence type="ECO:0000256" key="11">
    <source>
        <dbReference type="ARBA" id="ARBA00022989"/>
    </source>
</evidence>
<name>A0A2H4H0X6_LINAN</name>
<evidence type="ECO:0000256" key="2">
    <source>
        <dbReference type="ARBA" id="ARBA00007866"/>
    </source>
</evidence>
<dbReference type="CTD" id="4513"/>
<keyword evidence="20" id="KW-1185">Reference proteome</keyword>
<evidence type="ECO:0000256" key="13">
    <source>
        <dbReference type="ARBA" id="ARBA00023136"/>
    </source>
</evidence>
<dbReference type="RefSeq" id="YP_009450462.1">
    <property type="nucleotide sequence ID" value="NC_036679.1"/>
</dbReference>
<dbReference type="InterPro" id="IPR002429">
    <property type="entry name" value="CcO_II-like_C"/>
</dbReference>
<dbReference type="PROSITE" id="PS50999">
    <property type="entry name" value="COX2_TM"/>
    <property type="match status" value="1"/>
</dbReference>
<protein>
    <recommendedName>
        <fullName evidence="3 15">Cytochrome c oxidase subunit 2</fullName>
    </recommendedName>
</protein>
<dbReference type="SUPFAM" id="SSF81464">
    <property type="entry name" value="Cytochrome c oxidase subunit II-like, transmembrane region"/>
    <property type="match status" value="1"/>
</dbReference>
<reference evidence="21" key="3">
    <citation type="submission" date="2025-04" db="UniProtKB">
        <authorList>
            <consortium name="RefSeq"/>
        </authorList>
    </citation>
    <scope>IDENTIFICATION</scope>
</reference>
<comment type="cofactor">
    <cofactor evidence="15">
        <name>Cu cation</name>
        <dbReference type="ChEBI" id="CHEBI:23378"/>
    </cofactor>
    <text evidence="15">Binds a copper A center.</text>
</comment>
<comment type="catalytic activity">
    <reaction evidence="14">
        <text>4 Fe(II)-[cytochrome c] + O2 + 8 H(+)(in) = 4 Fe(III)-[cytochrome c] + 2 H2O + 4 H(+)(out)</text>
        <dbReference type="Rhea" id="RHEA:11436"/>
        <dbReference type="Rhea" id="RHEA-COMP:10350"/>
        <dbReference type="Rhea" id="RHEA-COMP:14399"/>
        <dbReference type="ChEBI" id="CHEBI:15377"/>
        <dbReference type="ChEBI" id="CHEBI:15378"/>
        <dbReference type="ChEBI" id="CHEBI:15379"/>
        <dbReference type="ChEBI" id="CHEBI:29033"/>
        <dbReference type="ChEBI" id="CHEBI:29034"/>
        <dbReference type="EC" id="7.1.1.9"/>
    </reaction>
    <physiologicalReaction direction="left-to-right" evidence="14">
        <dbReference type="Rhea" id="RHEA:11437"/>
    </physiologicalReaction>
</comment>
<dbReference type="OrthoDB" id="539285at2759"/>
<keyword evidence="13 15" id="KW-0472">Membrane</keyword>
<keyword evidence="4 15" id="KW-0813">Transport</keyword>
<evidence type="ECO:0000256" key="1">
    <source>
        <dbReference type="ARBA" id="ARBA00004141"/>
    </source>
</evidence>
<evidence type="ECO:0000256" key="8">
    <source>
        <dbReference type="ARBA" id="ARBA00022842"/>
    </source>
</evidence>
<dbReference type="AlphaFoldDB" id="A0A2H4H0X6"/>
<keyword evidence="7 15" id="KW-0479">Metal-binding</keyword>
<feature type="domain" description="Cytochrome oxidase subunit II copper A binding" evidence="17">
    <location>
        <begin position="96"/>
        <end position="244"/>
    </location>
</feature>
<dbReference type="InterPro" id="IPR001505">
    <property type="entry name" value="Copper_CuA"/>
</dbReference>
<organism evidence="19">
    <name type="scientific">Lingula anatina</name>
    <name type="common">Brachiopod</name>
    <name type="synonym">Lingula unguis</name>
    <dbReference type="NCBI Taxonomy" id="7574"/>
    <lineage>
        <taxon>Eukaryota</taxon>
        <taxon>Metazoa</taxon>
        <taxon>Spiralia</taxon>
        <taxon>Lophotrochozoa</taxon>
        <taxon>Brachiopoda</taxon>
        <taxon>Linguliformea</taxon>
        <taxon>Lingulata</taxon>
        <taxon>Lingulida</taxon>
        <taxon>Linguloidea</taxon>
        <taxon>Lingulidae</taxon>
        <taxon>Lingula</taxon>
    </lineage>
</organism>
<keyword evidence="15 19" id="KW-0496">Mitochondrion</keyword>
<feature type="transmembrane region" description="Helical" evidence="16">
    <location>
        <begin position="66"/>
        <end position="88"/>
    </location>
</feature>
<evidence type="ECO:0000256" key="12">
    <source>
        <dbReference type="ARBA" id="ARBA00023008"/>
    </source>
</evidence>
<evidence type="ECO:0000256" key="3">
    <source>
        <dbReference type="ARBA" id="ARBA00015946"/>
    </source>
</evidence>
<dbReference type="InterPro" id="IPR008972">
    <property type="entry name" value="Cupredoxin"/>
</dbReference>
<dbReference type="InterPro" id="IPR036257">
    <property type="entry name" value="Cyt_c_oxidase_su2_TM_sf"/>
</dbReference>
<dbReference type="GeneID" id="35983400"/>
<dbReference type="PANTHER" id="PTHR22888">
    <property type="entry name" value="CYTOCHROME C OXIDASE, SUBUNIT II"/>
    <property type="match status" value="1"/>
</dbReference>
<evidence type="ECO:0000256" key="6">
    <source>
        <dbReference type="ARBA" id="ARBA00022692"/>
    </source>
</evidence>
<evidence type="ECO:0000256" key="14">
    <source>
        <dbReference type="ARBA" id="ARBA00049512"/>
    </source>
</evidence>
<evidence type="ECO:0000313" key="20">
    <source>
        <dbReference type="Proteomes" id="UP000085678"/>
    </source>
</evidence>
<evidence type="ECO:0000313" key="21">
    <source>
        <dbReference type="RefSeq" id="YP_009450462.1"/>
    </source>
</evidence>
<keyword evidence="12 15" id="KW-0186">Copper</keyword>
<evidence type="ECO:0000256" key="10">
    <source>
        <dbReference type="ARBA" id="ARBA00022982"/>
    </source>
</evidence>
<keyword evidence="6 15" id="KW-0812">Transmembrane</keyword>
<dbReference type="EMBL" id="KX774482">
    <property type="protein sequence ID" value="ARH11226.1"/>
    <property type="molecule type" value="Genomic_DNA"/>
</dbReference>
<accession>A0A2H4H0X6</accession>
<keyword evidence="15" id="KW-0999">Mitochondrion inner membrane</keyword>
<feature type="domain" description="Cytochrome oxidase subunit II transmembrane region profile" evidence="18">
    <location>
        <begin position="1"/>
        <end position="94"/>
    </location>
</feature>
<keyword evidence="5 15" id="KW-0679">Respiratory chain</keyword>
<reference evidence="19 21" key="1">
    <citation type="submission" date="2016-08" db="EMBL/GenBank/DDBJ databases">
        <title>Complete mitochondrial genome of Lingula anatina.</title>
        <authorList>
            <person name="Karagozlu M.Z."/>
            <person name="Kim C.-B."/>
        </authorList>
    </citation>
    <scope>NUCLEOTIDE SEQUENCE</scope>
</reference>
<dbReference type="InterPro" id="IPR011759">
    <property type="entry name" value="Cyt_c_oxidase_su2_TM_dom"/>
</dbReference>
<evidence type="ECO:0000256" key="4">
    <source>
        <dbReference type="ARBA" id="ARBA00022448"/>
    </source>
</evidence>